<sequence length="141" mass="15364">MDIRKVDDRFAVAPQVQAEDMQALADAGYTDVMCNRPDGEEPGQPPLDELKAAAEAAGLTFHHVPVSGGHFPEEALEEFARIRREADGPLLAYCRSGTRCMTMETISNPMGLSVDERLTRAAEAGYDLSSLRFYLSKGDAS</sequence>
<protein>
    <submittedName>
        <fullName evidence="2">TIGR01244 family phosphatase</fullName>
    </submittedName>
</protein>
<gene>
    <name evidence="2" type="ORF">I5L03_03840</name>
</gene>
<dbReference type="NCBIfam" id="TIGR01244">
    <property type="entry name" value="TIGR01244 family sulfur transferase"/>
    <property type="match status" value="1"/>
</dbReference>
<evidence type="ECO:0000259" key="1">
    <source>
        <dbReference type="Pfam" id="PF04273"/>
    </source>
</evidence>
<dbReference type="CDD" id="cd14503">
    <property type="entry name" value="PTP-bact"/>
    <property type="match status" value="1"/>
</dbReference>
<reference evidence="2 3" key="1">
    <citation type="submission" date="2020-11" db="EMBL/GenBank/DDBJ databases">
        <title>Erythrobacter sediminis sp. nov., a marine bacterium from a tidal flat of Garorim Bay.</title>
        <authorList>
            <person name="Kim D."/>
            <person name="Yoo Y."/>
            <person name="Kim J.-J."/>
        </authorList>
    </citation>
    <scope>NUCLEOTIDE SEQUENCE [LARGE SCALE GENOMIC DNA]</scope>
    <source>
        <strain evidence="2 3">JGD-13</strain>
    </source>
</reference>
<dbReference type="InterPro" id="IPR005939">
    <property type="entry name" value="BLH_phosphatase-like"/>
</dbReference>
<feature type="domain" description="Beta-lactamase hydrolase-like protein phosphatase-like" evidence="1">
    <location>
        <begin position="2"/>
        <end position="107"/>
    </location>
</feature>
<proteinExistence type="predicted"/>
<keyword evidence="3" id="KW-1185">Reference proteome</keyword>
<dbReference type="RefSeq" id="WP_197920362.1">
    <property type="nucleotide sequence ID" value="NZ_CAWPTA010000006.1"/>
</dbReference>
<comment type="caution">
    <text evidence="2">The sequence shown here is derived from an EMBL/GenBank/DDBJ whole genome shotgun (WGS) entry which is preliminary data.</text>
</comment>
<organism evidence="2 3">
    <name type="scientific">Aurantiacibacter sediminis</name>
    <dbReference type="NCBI Taxonomy" id="2793064"/>
    <lineage>
        <taxon>Bacteria</taxon>
        <taxon>Pseudomonadati</taxon>
        <taxon>Pseudomonadota</taxon>
        <taxon>Alphaproteobacteria</taxon>
        <taxon>Sphingomonadales</taxon>
        <taxon>Erythrobacteraceae</taxon>
        <taxon>Aurantiacibacter</taxon>
    </lineage>
</organism>
<dbReference type="SUPFAM" id="SSF52799">
    <property type="entry name" value="(Phosphotyrosine protein) phosphatases II"/>
    <property type="match status" value="1"/>
</dbReference>
<accession>A0ABS0N390</accession>
<name>A0ABS0N390_9SPHN</name>
<dbReference type="EMBL" id="JAEANY010000001">
    <property type="protein sequence ID" value="MBH5321716.1"/>
    <property type="molecule type" value="Genomic_DNA"/>
</dbReference>
<evidence type="ECO:0000313" key="2">
    <source>
        <dbReference type="EMBL" id="MBH5321716.1"/>
    </source>
</evidence>
<dbReference type="Proteomes" id="UP000602442">
    <property type="component" value="Unassembled WGS sequence"/>
</dbReference>
<dbReference type="InterPro" id="IPR029021">
    <property type="entry name" value="Prot-tyrosine_phosphatase-like"/>
</dbReference>
<evidence type="ECO:0000313" key="3">
    <source>
        <dbReference type="Proteomes" id="UP000602442"/>
    </source>
</evidence>
<dbReference type="Pfam" id="PF04273">
    <property type="entry name" value="BLH_phosphatase"/>
    <property type="match status" value="1"/>
</dbReference>
<dbReference type="Gene3D" id="3.90.190.10">
    <property type="entry name" value="Protein tyrosine phosphatase superfamily"/>
    <property type="match status" value="1"/>
</dbReference>